<keyword evidence="9" id="KW-1185">Reference proteome</keyword>
<feature type="binding site" evidence="6">
    <location>
        <position position="371"/>
    </location>
    <ligand>
        <name>alpha-maltose 1-phosphate</name>
        <dbReference type="ChEBI" id="CHEBI:63576"/>
    </ligand>
</feature>
<comment type="catalytic activity">
    <reaction evidence="5 6">
        <text>alpha-maltose 1-phosphate + [(1-&gt;4)-alpha-D-glucosyl](n) = [(1-&gt;4)-alpha-D-glucosyl](n+2) + phosphate</text>
        <dbReference type="Rhea" id="RHEA:42692"/>
        <dbReference type="Rhea" id="RHEA-COMP:9584"/>
        <dbReference type="Rhea" id="RHEA-COMP:10183"/>
        <dbReference type="ChEBI" id="CHEBI:15444"/>
        <dbReference type="ChEBI" id="CHEBI:43474"/>
        <dbReference type="ChEBI" id="CHEBI:63576"/>
        <dbReference type="EC" id="2.4.99.16"/>
    </reaction>
</comment>
<dbReference type="GO" id="GO:0004553">
    <property type="term" value="F:hydrolase activity, hydrolyzing O-glycosyl compounds"/>
    <property type="evidence" value="ECO:0007669"/>
    <property type="project" value="InterPro"/>
</dbReference>
<feature type="binding site" evidence="6">
    <location>
        <begin position="545"/>
        <end position="546"/>
    </location>
    <ligand>
        <name>alpha-maltose 1-phosphate</name>
        <dbReference type="ChEBI" id="CHEBI:63576"/>
    </ligand>
</feature>
<dbReference type="InterPro" id="IPR049171">
    <property type="entry name" value="GLGE_C"/>
</dbReference>
<evidence type="ECO:0000256" key="2">
    <source>
        <dbReference type="ARBA" id="ARBA00022676"/>
    </source>
</evidence>
<evidence type="ECO:0000259" key="7">
    <source>
        <dbReference type="SMART" id="SM00642"/>
    </source>
</evidence>
<feature type="active site" description="Nucleophile" evidence="6">
    <location>
        <position position="406"/>
    </location>
</feature>
<accession>W9BHW0</accession>
<evidence type="ECO:0000256" key="5">
    <source>
        <dbReference type="ARBA" id="ARBA00048735"/>
    </source>
</evidence>
<dbReference type="eggNOG" id="COG0366">
    <property type="taxonomic scope" value="Bacteria"/>
</dbReference>
<keyword evidence="8" id="KW-0326">Glycosidase</keyword>
<feature type="site" description="Transition state stabilizer" evidence="6">
    <location>
        <position position="491"/>
    </location>
</feature>
<evidence type="ECO:0000313" key="9">
    <source>
        <dbReference type="Proteomes" id="UP000028870"/>
    </source>
</evidence>
<keyword evidence="3 6" id="KW-0808">Transferase</keyword>
<dbReference type="Pfam" id="PF11896">
    <property type="entry name" value="GlgE_dom_N_S"/>
    <property type="match status" value="1"/>
</dbReference>
<dbReference type="CDD" id="cd11344">
    <property type="entry name" value="AmyAc_GlgE_like"/>
    <property type="match status" value="1"/>
</dbReference>
<dbReference type="SMART" id="SM00642">
    <property type="entry name" value="Aamy"/>
    <property type="match status" value="1"/>
</dbReference>
<evidence type="ECO:0000313" key="8">
    <source>
        <dbReference type="EMBL" id="CDO06275.1"/>
    </source>
</evidence>
<dbReference type="STRING" id="258533.BN977_01058"/>
<dbReference type="PANTHER" id="PTHR47786">
    <property type="entry name" value="ALPHA-1,4-GLUCAN:MALTOSE-1-PHOSPHATE MALTOSYLTRANSFERASE"/>
    <property type="match status" value="1"/>
</dbReference>
<dbReference type="PANTHER" id="PTHR47786:SF2">
    <property type="entry name" value="GLYCOSYL HYDROLASE FAMILY 13 CATALYTIC DOMAIN-CONTAINING PROTEIN"/>
    <property type="match status" value="1"/>
</dbReference>
<protein>
    <recommendedName>
        <fullName evidence="6">Alpha-1,4-glucan:maltose-1-phosphate maltosyltransferase</fullName>
        <shortName evidence="6">GMPMT</shortName>
        <ecNumber evidence="6">2.4.99.16</ecNumber>
    </recommendedName>
    <alternativeName>
        <fullName evidence="6">(1-&gt;4)-alpha-D-glucan:maltose-1-phosphate alpha-D-maltosyltransferase</fullName>
    </alternativeName>
</protein>
<comment type="subunit">
    <text evidence="1 6">Homodimer.</text>
</comment>
<reference evidence="8" key="2">
    <citation type="submission" date="2014-03" db="EMBL/GenBank/DDBJ databases">
        <authorList>
            <person name="Urmite Genomes"/>
        </authorList>
    </citation>
    <scope>NUCLEOTIDE SEQUENCE</scope>
    <source>
        <strain evidence="8">DSM 44829</strain>
    </source>
</reference>
<dbReference type="SUPFAM" id="SSF51445">
    <property type="entry name" value="(Trans)glycosidases"/>
    <property type="match status" value="1"/>
</dbReference>
<dbReference type="InterPro" id="IPR006047">
    <property type="entry name" value="GH13_cat_dom"/>
</dbReference>
<dbReference type="InterPro" id="IPR021828">
    <property type="entry name" value="GlgE_dom_N/S"/>
</dbReference>
<proteinExistence type="inferred from homology"/>
<feature type="active site" description="Proton donor" evidence="6">
    <location>
        <position position="435"/>
    </location>
</feature>
<dbReference type="Gene3D" id="3.20.20.80">
    <property type="entry name" value="Glycosidases"/>
    <property type="match status" value="1"/>
</dbReference>
<organism evidence="8 9">
    <name type="scientific">Mycolicibacterium cosmeticum</name>
    <dbReference type="NCBI Taxonomy" id="258533"/>
    <lineage>
        <taxon>Bacteria</taxon>
        <taxon>Bacillati</taxon>
        <taxon>Actinomycetota</taxon>
        <taxon>Actinomycetes</taxon>
        <taxon>Mycobacteriales</taxon>
        <taxon>Mycobacteriaceae</taxon>
        <taxon>Mycolicibacterium</taxon>
    </lineage>
</organism>
<comment type="similarity">
    <text evidence="6">Belongs to the glycosyl hydrolase 13 family. GlgE subfamily.</text>
</comment>
<dbReference type="Gene3D" id="2.60.40.10">
    <property type="entry name" value="Immunoglobulins"/>
    <property type="match status" value="1"/>
</dbReference>
<dbReference type="AlphaFoldDB" id="W9BHW0"/>
<keyword evidence="4 6" id="KW-0119">Carbohydrate metabolism</keyword>
<comment type="caution">
    <text evidence="8">The sequence shown here is derived from an EMBL/GenBank/DDBJ whole genome shotgun (WGS) entry which is preliminary data.</text>
</comment>
<dbReference type="Gene3D" id="1.20.58.80">
    <property type="entry name" value="Phosphotransferase system, lactose/cellobiose-type IIA subunit"/>
    <property type="match status" value="1"/>
</dbReference>
<sequence>MPGRIEIDDVAPVLSGGRFPAKAVVGEVVPVSAAVWREGHDAVAATLVVRYHGSAYPQLVEDPPGLSSEPRRPVTPPRIKPQALPMELGRTPDVFHGQFTPDRVGLWTYRVDGWGDPISTWRKAVTAKLDAGQGETELSNDLLVGAQLLERASTGVPREHREPLLAAAAALRTPGDPLTRAAAALSPAVGELLHKYPLRELLTRGDQYGVWVDRPLARFSAWYELFPRSTGGWDADGKPVHGTFATAAKDLPRIARMGFDVVYLPPIHPIGKVHRKGRNNSVTAEPDDVGSPWAIGSDEGGHDAVHPDLGGIEAFDDFVAAATDQGLEVALDLALQCAPDHPWAKAHPEWFTVLPDGTIAYAENPPKKYQDIYPLNFDNDPAGLYEEVLRVVRHWISHGVKVFRVDNPHTKPPNFWAWLIGKVKDEHPDVLFLSEAFTRPARLYGLAKLGFTQSYSYFTWRTAKWEITEFGEEIAKYADCARPNLFVNTPDILHESLQHGGPGMFAIRAALAATLSSAWGVYSGYELFEHEAVKPGSEEYLNSEKYELRPRDFEAALAAGRSLEPFLARLNEIRRLHPALAQLRTITFHHIDNDALLAYSKFDPVSGDCVLVVVTLNAFGPEEGTLWLDMGALGMEPYERFWVRDEITGEEYQWGQSNYVRLDPVKTIAHVINMPLIPHDARLNLLRRE</sequence>
<dbReference type="Gene3D" id="2.60.40.1180">
    <property type="entry name" value="Golgi alpha-mannosidase II"/>
    <property type="match status" value="1"/>
</dbReference>
<evidence type="ECO:0000256" key="6">
    <source>
        <dbReference type="HAMAP-Rule" id="MF_02124"/>
    </source>
</evidence>
<dbReference type="Pfam" id="PF21702">
    <property type="entry name" value="GLGE_C"/>
    <property type="match status" value="1"/>
</dbReference>
<dbReference type="Proteomes" id="UP000028870">
    <property type="component" value="Unassembled WGS sequence"/>
</dbReference>
<dbReference type="HAMAP" id="MF_02124">
    <property type="entry name" value="GlgE"/>
    <property type="match status" value="1"/>
</dbReference>
<dbReference type="GO" id="GO:0016758">
    <property type="term" value="F:hexosyltransferase activity"/>
    <property type="evidence" value="ECO:0007669"/>
    <property type="project" value="UniProtKB-UniRule"/>
</dbReference>
<dbReference type="EMBL" id="CCBB010000001">
    <property type="protein sequence ID" value="CDO06275.1"/>
    <property type="molecule type" value="Genomic_DNA"/>
</dbReference>
<gene>
    <name evidence="6" type="primary">glgE</name>
    <name evidence="8" type="ORF">BN977_01058</name>
</gene>
<feature type="domain" description="Glycosyl hydrolase family 13 catalytic" evidence="7">
    <location>
        <begin position="220"/>
        <end position="561"/>
    </location>
</feature>
<reference evidence="8" key="1">
    <citation type="submission" date="2014-03" db="EMBL/GenBank/DDBJ databases">
        <title>Draft Genome Sequence of Mycobacterium cosmeticum DSM 44829.</title>
        <authorList>
            <person name="Croce O."/>
            <person name="Robert C."/>
            <person name="Raoult D."/>
            <person name="Drancourt M."/>
        </authorList>
    </citation>
    <scope>NUCLEOTIDE SEQUENCE [LARGE SCALE GENOMIC DNA]</scope>
    <source>
        <strain evidence="8">DSM 44829</strain>
    </source>
</reference>
<name>W9BHW0_MYCCO</name>
<dbReference type="EC" id="2.4.99.16" evidence="6"/>
<dbReference type="InterPro" id="IPR026585">
    <property type="entry name" value="GlgE"/>
</dbReference>
<dbReference type="GO" id="GO:0030979">
    <property type="term" value="P:alpha-glucan biosynthetic process"/>
    <property type="evidence" value="ECO:0007669"/>
    <property type="project" value="UniProtKB-UniRule"/>
</dbReference>
<comment type="function">
    <text evidence="6">Maltosyltransferase that uses maltose 1-phosphate (M1P) as the sugar donor to elongate linear or branched alpha-(1-&gt;4)-glucans. Is involved in a branched alpha-glucan biosynthetic pathway from trehalose, together with TreS, Mak and GlgB.</text>
</comment>
<evidence type="ECO:0000256" key="4">
    <source>
        <dbReference type="ARBA" id="ARBA00023277"/>
    </source>
</evidence>
<evidence type="ECO:0000256" key="1">
    <source>
        <dbReference type="ARBA" id="ARBA00011738"/>
    </source>
</evidence>
<feature type="binding site" evidence="6">
    <location>
        <position position="336"/>
    </location>
    <ligand>
        <name>alpha-maltose 1-phosphate</name>
        <dbReference type="ChEBI" id="CHEBI:63576"/>
    </ligand>
</feature>
<keyword evidence="2 6" id="KW-0328">Glycosyltransferase</keyword>
<keyword evidence="8" id="KW-0378">Hydrolase</keyword>
<dbReference type="InterPro" id="IPR017853">
    <property type="entry name" value="GH"/>
</dbReference>
<feature type="binding site" evidence="6">
    <location>
        <position position="407"/>
    </location>
    <ligand>
        <name>alpha-maltose 1-phosphate</name>
        <dbReference type="ChEBI" id="CHEBI:63576"/>
    </ligand>
</feature>
<feature type="binding site" evidence="6">
    <location>
        <position position="276"/>
    </location>
    <ligand>
        <name>alpha-maltose 1-phosphate</name>
        <dbReference type="ChEBI" id="CHEBI:63576"/>
    </ligand>
</feature>
<evidence type="ECO:0000256" key="3">
    <source>
        <dbReference type="ARBA" id="ARBA00022679"/>
    </source>
</evidence>
<dbReference type="OrthoDB" id="9805159at2"/>
<dbReference type="InterPro" id="IPR013783">
    <property type="entry name" value="Ig-like_fold"/>
</dbReference>
<dbReference type="InterPro" id="IPR013780">
    <property type="entry name" value="Glyco_hydro_b"/>
</dbReference>
<dbReference type="RefSeq" id="WP_036398469.1">
    <property type="nucleotide sequence ID" value="NZ_CCBB010000001.1"/>
</dbReference>